<feature type="region of interest" description="Disordered" evidence="2">
    <location>
        <begin position="29"/>
        <end position="76"/>
    </location>
</feature>
<comment type="similarity">
    <text evidence="1">Belongs to the MT-A70-like family.</text>
</comment>
<dbReference type="PANTHER" id="PTHR12829:SF4">
    <property type="entry name" value="N(6)-ADENINE-SPECIFIC METHYLTRANSFERASE METTL4"/>
    <property type="match status" value="1"/>
</dbReference>
<evidence type="ECO:0000313" key="3">
    <source>
        <dbReference type="EMBL" id="PYH94114.1"/>
    </source>
</evidence>
<dbReference type="Pfam" id="PF05063">
    <property type="entry name" value="MT-A70"/>
    <property type="match status" value="1"/>
</dbReference>
<dbReference type="GO" id="GO:0003676">
    <property type="term" value="F:nucleic acid binding"/>
    <property type="evidence" value="ECO:0007669"/>
    <property type="project" value="InterPro"/>
</dbReference>
<dbReference type="GO" id="GO:0008168">
    <property type="term" value="F:methyltransferase activity"/>
    <property type="evidence" value="ECO:0007669"/>
    <property type="project" value="InterPro"/>
</dbReference>
<evidence type="ECO:0000256" key="2">
    <source>
        <dbReference type="SAM" id="MobiDB-lite"/>
    </source>
</evidence>
<gene>
    <name evidence="3" type="ORF">BO71DRAFT_380189</name>
</gene>
<dbReference type="STRING" id="1448320.A0A319DAF4"/>
<dbReference type="EMBL" id="KZ825879">
    <property type="protein sequence ID" value="PYH94114.1"/>
    <property type="molecule type" value="Genomic_DNA"/>
</dbReference>
<keyword evidence="4" id="KW-1185">Reference proteome</keyword>
<dbReference type="Proteomes" id="UP000247810">
    <property type="component" value="Unassembled WGS sequence"/>
</dbReference>
<organism evidence="3 4">
    <name type="scientific">Aspergillus ellipticus CBS 707.79</name>
    <dbReference type="NCBI Taxonomy" id="1448320"/>
    <lineage>
        <taxon>Eukaryota</taxon>
        <taxon>Fungi</taxon>
        <taxon>Dikarya</taxon>
        <taxon>Ascomycota</taxon>
        <taxon>Pezizomycotina</taxon>
        <taxon>Eurotiomycetes</taxon>
        <taxon>Eurotiomycetidae</taxon>
        <taxon>Eurotiales</taxon>
        <taxon>Aspergillaceae</taxon>
        <taxon>Aspergillus</taxon>
        <taxon>Aspergillus subgen. Circumdati</taxon>
    </lineage>
</organism>
<dbReference type="OrthoDB" id="61116at2759"/>
<dbReference type="AlphaFoldDB" id="A0A319DAF4"/>
<protein>
    <submittedName>
        <fullName evidence="3">MT-A70-domain-containing protein</fullName>
    </submittedName>
</protein>
<feature type="region of interest" description="Disordered" evidence="2">
    <location>
        <begin position="133"/>
        <end position="155"/>
    </location>
</feature>
<proteinExistence type="inferred from homology"/>
<name>A0A319DAF4_9EURO</name>
<dbReference type="PANTHER" id="PTHR12829">
    <property type="entry name" value="N6-ADENOSINE-METHYLTRANSFERASE"/>
    <property type="match status" value="1"/>
</dbReference>
<sequence>MIAPSSILFQNPDATVFIVDIPTSIALAQELSGPSSPPPPHSASDSSHVHHHGRKTLLSSTPIRAPYPPATEPKTDAARARVLERIPLSERVFHAETIEPLVAEKLTELRETLAAGSEFEWCLHRIAVDGGDAQNGSAQDEQAHPGKRKRSEQLRRDGCSLWTVDQELSPGLSDDPPLILSPGLNAFGSISELSHLVVKNTSVEPATVQIRCQLEVDPAPSGMHDYIQETPYHYHSFHVPPLSSFLRCRLPISEPITNHTQLNPHIPGLSRDHRFDLILLDPPWTNRSVRRSGHYRTQSYLDWGLLTRRLRDILRVHLKENHALSTNASRGEHPETSPHTDTRDPLAAIWITNSAKARKAAYDSMQGAGLTVCEEWVWLKTTTDGQPISSLGGHWRKPYEILVIGRRVHPLKDEVKKAIITRRVIAAVPDIHSRKPNLKELFEKVFFSTPDGVRVPYSALEVFARNLTAGWWACGDEALKFNSEEWLVDSEQTEDK</sequence>
<dbReference type="InterPro" id="IPR002052">
    <property type="entry name" value="DNA_methylase_N6_adenine_CS"/>
</dbReference>
<reference evidence="3 4" key="1">
    <citation type="submission" date="2018-02" db="EMBL/GenBank/DDBJ databases">
        <title>The genomes of Aspergillus section Nigri reveals drivers in fungal speciation.</title>
        <authorList>
            <consortium name="DOE Joint Genome Institute"/>
            <person name="Vesth T.C."/>
            <person name="Nybo J."/>
            <person name="Theobald S."/>
            <person name="Brandl J."/>
            <person name="Frisvad J.C."/>
            <person name="Nielsen K.F."/>
            <person name="Lyhne E.K."/>
            <person name="Kogle M.E."/>
            <person name="Kuo A."/>
            <person name="Riley R."/>
            <person name="Clum A."/>
            <person name="Nolan M."/>
            <person name="Lipzen A."/>
            <person name="Salamov A."/>
            <person name="Henrissat B."/>
            <person name="Wiebenga A."/>
            <person name="De vries R.P."/>
            <person name="Grigoriev I.V."/>
            <person name="Mortensen U.H."/>
            <person name="Andersen M.R."/>
            <person name="Baker S.E."/>
        </authorList>
    </citation>
    <scope>NUCLEOTIDE SEQUENCE [LARGE SCALE GENOMIC DNA]</scope>
    <source>
        <strain evidence="3 4">CBS 707.79</strain>
    </source>
</reference>
<evidence type="ECO:0000256" key="1">
    <source>
        <dbReference type="PROSITE-ProRule" id="PRU00489"/>
    </source>
</evidence>
<evidence type="ECO:0000313" key="4">
    <source>
        <dbReference type="Proteomes" id="UP000247810"/>
    </source>
</evidence>
<dbReference type="VEuPathDB" id="FungiDB:BO71DRAFT_380189"/>
<dbReference type="GO" id="GO:0032259">
    <property type="term" value="P:methylation"/>
    <property type="evidence" value="ECO:0007669"/>
    <property type="project" value="InterPro"/>
</dbReference>
<dbReference type="InterPro" id="IPR007757">
    <property type="entry name" value="MT-A70-like"/>
</dbReference>
<dbReference type="PROSITE" id="PS00092">
    <property type="entry name" value="N6_MTASE"/>
    <property type="match status" value="1"/>
</dbReference>
<dbReference type="GO" id="GO:0005634">
    <property type="term" value="C:nucleus"/>
    <property type="evidence" value="ECO:0007669"/>
    <property type="project" value="TreeGrafter"/>
</dbReference>
<accession>A0A319DAF4</accession>
<dbReference type="PROSITE" id="PS51143">
    <property type="entry name" value="MT_A70"/>
    <property type="match status" value="1"/>
</dbReference>